<name>A0A7J6HYE7_CANSA</name>
<dbReference type="InterPro" id="IPR029472">
    <property type="entry name" value="Copia-like_N"/>
</dbReference>
<protein>
    <recommendedName>
        <fullName evidence="2">Retrotransposon Copia-like N-terminal domain-containing protein</fullName>
    </recommendedName>
</protein>
<accession>A0A7J6HYE7</accession>
<evidence type="ECO:0000259" key="2">
    <source>
        <dbReference type="Pfam" id="PF14244"/>
    </source>
</evidence>
<dbReference type="EMBL" id="JAATIQ010000019">
    <property type="protein sequence ID" value="KAF4400283.1"/>
    <property type="molecule type" value="Genomic_DNA"/>
</dbReference>
<organism evidence="3 4">
    <name type="scientific">Cannabis sativa</name>
    <name type="common">Hemp</name>
    <name type="synonym">Marijuana</name>
    <dbReference type="NCBI Taxonomy" id="3483"/>
    <lineage>
        <taxon>Eukaryota</taxon>
        <taxon>Viridiplantae</taxon>
        <taxon>Streptophyta</taxon>
        <taxon>Embryophyta</taxon>
        <taxon>Tracheophyta</taxon>
        <taxon>Spermatophyta</taxon>
        <taxon>Magnoliopsida</taxon>
        <taxon>eudicotyledons</taxon>
        <taxon>Gunneridae</taxon>
        <taxon>Pentapetalae</taxon>
        <taxon>rosids</taxon>
        <taxon>fabids</taxon>
        <taxon>Rosales</taxon>
        <taxon>Cannabaceae</taxon>
        <taxon>Cannabis</taxon>
    </lineage>
</organism>
<feature type="domain" description="Retrotransposon Copia-like N-terminal" evidence="2">
    <location>
        <begin position="70"/>
        <end position="105"/>
    </location>
</feature>
<dbReference type="AlphaFoldDB" id="A0A7J6HYE7"/>
<sequence length="116" mass="12923">MTRTRATGSRNSDQTPMLNISSSVPDAPTNPLIIPLVSAVIEDIAITEPNVTTRPVHEDSSSPYFLNSCEHPGLTLVTPLLSDKNFQSWRCDFEFFIDARNKIVFLKDYHVISKGS</sequence>
<evidence type="ECO:0000256" key="1">
    <source>
        <dbReference type="SAM" id="MobiDB-lite"/>
    </source>
</evidence>
<gene>
    <name evidence="3" type="ORF">G4B88_019492</name>
</gene>
<keyword evidence="4" id="KW-1185">Reference proteome</keyword>
<evidence type="ECO:0000313" key="3">
    <source>
        <dbReference type="EMBL" id="KAF4400283.1"/>
    </source>
</evidence>
<evidence type="ECO:0000313" key="4">
    <source>
        <dbReference type="Proteomes" id="UP000583929"/>
    </source>
</evidence>
<feature type="compositionally biased region" description="Polar residues" evidence="1">
    <location>
        <begin position="1"/>
        <end position="24"/>
    </location>
</feature>
<dbReference type="Pfam" id="PF14244">
    <property type="entry name" value="Retrotran_gag_3"/>
    <property type="match status" value="1"/>
</dbReference>
<feature type="region of interest" description="Disordered" evidence="1">
    <location>
        <begin position="1"/>
        <end position="27"/>
    </location>
</feature>
<proteinExistence type="predicted"/>
<comment type="caution">
    <text evidence="3">The sequence shown here is derived from an EMBL/GenBank/DDBJ whole genome shotgun (WGS) entry which is preliminary data.</text>
</comment>
<dbReference type="Proteomes" id="UP000583929">
    <property type="component" value="Unassembled WGS sequence"/>
</dbReference>
<reference evidence="3 4" key="1">
    <citation type="journal article" date="2020" name="bioRxiv">
        <title>Sequence and annotation of 42 cannabis genomes reveals extensive copy number variation in cannabinoid synthesis and pathogen resistance genes.</title>
        <authorList>
            <person name="Mckernan K.J."/>
            <person name="Helbert Y."/>
            <person name="Kane L.T."/>
            <person name="Ebling H."/>
            <person name="Zhang L."/>
            <person name="Liu B."/>
            <person name="Eaton Z."/>
            <person name="Mclaughlin S."/>
            <person name="Kingan S."/>
            <person name="Baybayan P."/>
            <person name="Concepcion G."/>
            <person name="Jordan M."/>
            <person name="Riva A."/>
            <person name="Barbazuk W."/>
            <person name="Harkins T."/>
        </authorList>
    </citation>
    <scope>NUCLEOTIDE SEQUENCE [LARGE SCALE GENOMIC DNA]</scope>
    <source>
        <strain evidence="4">cv. Jamaican Lion 4</strain>
        <tissue evidence="3">Leaf</tissue>
    </source>
</reference>